<dbReference type="RefSeq" id="YP_009119620.1">
    <property type="nucleotide sequence ID" value="NC_026440.1"/>
</dbReference>
<name>A0A0B5J6J5_9VIRU</name>
<proteinExistence type="predicted"/>
<dbReference type="KEGG" id="vg:23462302"/>
<evidence type="ECO:0000313" key="1">
    <source>
        <dbReference type="EMBL" id="AJF97385.1"/>
    </source>
</evidence>
<dbReference type="GeneID" id="23462302"/>
<sequence length="252" mass="27417">MNALANGEDLAALFEQDRFGNPDAQHPYYTARRYDWATRAPNDTRHMMITSPRHQEVAAAFRAFTQASKTLKRVSDGGPSGRHAIDILLIGPDSPGPFDAQGQLADDAQVRMTAVATLDPQQISLLTGGVVASDAIARWLRDLQLTTQETNMQYRQLAAALRMPEAYARVMALIGQVAADASPSAPCRRALARSPLMPRFDQLFTASPFLAVVSPTVVYLVLRDLGSVPIEWAIKEAGIERREGTLGGCVLS</sequence>
<evidence type="ECO:0000313" key="2">
    <source>
        <dbReference type="Proteomes" id="UP000202511"/>
    </source>
</evidence>
<protein>
    <submittedName>
        <fullName evidence="1">Uncharacterized protein</fullName>
    </submittedName>
</protein>
<dbReference type="EMBL" id="KP136319">
    <property type="protein sequence ID" value="AJF97385.1"/>
    <property type="molecule type" value="Genomic_DNA"/>
</dbReference>
<reference evidence="1 2" key="1">
    <citation type="journal article" date="2015" name="Parasitol. Res.">
        <title>Viruses in close associations with free-living amoebae.</title>
        <authorList>
            <person name="Scheid P."/>
        </authorList>
    </citation>
    <scope>NUCLEOTIDE SEQUENCE [LARGE SCALE GENOMIC DNA]</scope>
    <source>
        <strain evidence="1">KlaHel</strain>
    </source>
</reference>
<accession>A0A0B5J6J5</accession>
<dbReference type="Proteomes" id="UP000202511">
    <property type="component" value="Segment"/>
</dbReference>
<organism evidence="1 2">
    <name type="scientific">Pandoravirus inopinatum</name>
    <dbReference type="NCBI Taxonomy" id="1605721"/>
    <lineage>
        <taxon>Viruses</taxon>
        <taxon>Pandoravirus</taxon>
    </lineage>
</organism>